<accession>A0A2Y9AIL7</accession>
<dbReference type="CDD" id="cd17535">
    <property type="entry name" value="REC_NarL-like"/>
    <property type="match status" value="1"/>
</dbReference>
<feature type="domain" description="Response regulatory" evidence="5">
    <location>
        <begin position="8"/>
        <end position="124"/>
    </location>
</feature>
<dbReference type="CDD" id="cd06170">
    <property type="entry name" value="LuxR_C_like"/>
    <property type="match status" value="1"/>
</dbReference>
<keyword evidence="8" id="KW-1185">Reference proteome</keyword>
<evidence type="ECO:0000256" key="2">
    <source>
        <dbReference type="ARBA" id="ARBA00023125"/>
    </source>
</evidence>
<dbReference type="InterPro" id="IPR039420">
    <property type="entry name" value="WalR-like"/>
</dbReference>
<evidence type="ECO:0000256" key="1">
    <source>
        <dbReference type="ARBA" id="ARBA00022553"/>
    </source>
</evidence>
<dbReference type="InterPro" id="IPR016032">
    <property type="entry name" value="Sig_transdc_resp-reg_C-effctor"/>
</dbReference>
<evidence type="ECO:0000259" key="5">
    <source>
        <dbReference type="PROSITE" id="PS50110"/>
    </source>
</evidence>
<name>A0A2Y9AIL7_9RHOB</name>
<reference evidence="6 8" key="2">
    <citation type="submission" date="2018-03" db="EMBL/GenBank/DDBJ databases">
        <title>Genomic Encyclopedia of Archaeal and Bacterial Type Strains, Phase II (KMG-II): from individual species to whole genera.</title>
        <authorList>
            <person name="Goeker M."/>
        </authorList>
    </citation>
    <scope>NUCLEOTIDE SEQUENCE [LARGE SCALE GENOMIC DNA]</scope>
    <source>
        <strain evidence="6 8">DSM 25227</strain>
    </source>
</reference>
<sequence length="213" mass="22895">MPTSQVRRVVIADDHALVRTGMKNILAGLDDVVVVGEAENGLEAIALAKEQRPDLLLLDAGMPLSRGMEVFGEVRRWTPETRIAVVTGFNAAGSLSDWIAAGVDGLFLKTCPPEEMATGFALLLQGEGYVSKDVLRRIQNAEAVAELSQRERQVLHLIAEGCSNAAIAERLSISAKTVDNHRTRLMAKLGVHSVGQLLAYALKEGLLDSSAQL</sequence>
<reference evidence="7 9" key="1">
    <citation type="submission" date="2016-10" db="EMBL/GenBank/DDBJ databases">
        <authorList>
            <person name="Cai Z."/>
        </authorList>
    </citation>
    <scope>NUCLEOTIDE SEQUENCE [LARGE SCALE GENOMIC DNA]</scope>
    <source>
        <strain evidence="7 9">DSM 25227</strain>
    </source>
</reference>
<dbReference type="RefSeq" id="WP_109563888.1">
    <property type="nucleotide sequence ID" value="NZ_QGDJ01000003.1"/>
</dbReference>
<dbReference type="Pfam" id="PF00196">
    <property type="entry name" value="GerE"/>
    <property type="match status" value="1"/>
</dbReference>
<dbReference type="InterPro" id="IPR001789">
    <property type="entry name" value="Sig_transdc_resp-reg_receiver"/>
</dbReference>
<dbReference type="SUPFAM" id="SSF52172">
    <property type="entry name" value="CheY-like"/>
    <property type="match status" value="1"/>
</dbReference>
<gene>
    <name evidence="6" type="ORF">BCF38_103111</name>
    <name evidence="7" type="ORF">SAMN05421539_103111</name>
</gene>
<dbReference type="Proteomes" id="UP000245839">
    <property type="component" value="Unassembled WGS sequence"/>
</dbReference>
<keyword evidence="1 3" id="KW-0597">Phosphoprotein</keyword>
<dbReference type="SUPFAM" id="SSF46894">
    <property type="entry name" value="C-terminal effector domain of the bipartite response regulators"/>
    <property type="match status" value="1"/>
</dbReference>
<protein>
    <submittedName>
        <fullName evidence="6">Two-component system response regulator NreC</fullName>
    </submittedName>
    <submittedName>
        <fullName evidence="7">Two-component system, NarL family, response regulator NreC</fullName>
    </submittedName>
</protein>
<dbReference type="EMBL" id="UETC01000003">
    <property type="protein sequence ID" value="SSA44321.1"/>
    <property type="molecule type" value="Genomic_DNA"/>
</dbReference>
<dbReference type="GO" id="GO:0003677">
    <property type="term" value="F:DNA binding"/>
    <property type="evidence" value="ECO:0007669"/>
    <property type="project" value="UniProtKB-KW"/>
</dbReference>
<dbReference type="PROSITE" id="PS00622">
    <property type="entry name" value="HTH_LUXR_1"/>
    <property type="match status" value="1"/>
</dbReference>
<evidence type="ECO:0000259" key="4">
    <source>
        <dbReference type="PROSITE" id="PS50043"/>
    </source>
</evidence>
<dbReference type="AlphaFoldDB" id="A0A2Y9AIL7"/>
<evidence type="ECO:0000313" key="6">
    <source>
        <dbReference type="EMBL" id="PWJ20296.1"/>
    </source>
</evidence>
<dbReference type="InterPro" id="IPR058245">
    <property type="entry name" value="NreC/VraR/RcsB-like_REC"/>
</dbReference>
<dbReference type="GO" id="GO:0000160">
    <property type="term" value="P:phosphorelay signal transduction system"/>
    <property type="evidence" value="ECO:0007669"/>
    <property type="project" value="InterPro"/>
</dbReference>
<dbReference type="InterPro" id="IPR011006">
    <property type="entry name" value="CheY-like_superfamily"/>
</dbReference>
<dbReference type="PANTHER" id="PTHR43214">
    <property type="entry name" value="TWO-COMPONENT RESPONSE REGULATOR"/>
    <property type="match status" value="1"/>
</dbReference>
<evidence type="ECO:0000256" key="3">
    <source>
        <dbReference type="PROSITE-ProRule" id="PRU00169"/>
    </source>
</evidence>
<dbReference type="InterPro" id="IPR000792">
    <property type="entry name" value="Tscrpt_reg_LuxR_C"/>
</dbReference>
<dbReference type="SMART" id="SM00448">
    <property type="entry name" value="REC"/>
    <property type="match status" value="1"/>
</dbReference>
<dbReference type="Gene3D" id="3.40.50.2300">
    <property type="match status" value="1"/>
</dbReference>
<dbReference type="PROSITE" id="PS50110">
    <property type="entry name" value="RESPONSE_REGULATORY"/>
    <property type="match status" value="1"/>
</dbReference>
<dbReference type="PRINTS" id="PR00038">
    <property type="entry name" value="HTHLUXR"/>
</dbReference>
<dbReference type="PANTHER" id="PTHR43214:SF43">
    <property type="entry name" value="TWO-COMPONENT RESPONSE REGULATOR"/>
    <property type="match status" value="1"/>
</dbReference>
<organism evidence="7 9">
    <name type="scientific">Jannaschia seohaensis</name>
    <dbReference type="NCBI Taxonomy" id="475081"/>
    <lineage>
        <taxon>Bacteria</taxon>
        <taxon>Pseudomonadati</taxon>
        <taxon>Pseudomonadota</taxon>
        <taxon>Alphaproteobacteria</taxon>
        <taxon>Rhodobacterales</taxon>
        <taxon>Roseobacteraceae</taxon>
        <taxon>Jannaschia</taxon>
    </lineage>
</organism>
<feature type="modified residue" description="4-aspartylphosphate" evidence="3">
    <location>
        <position position="59"/>
    </location>
</feature>
<keyword evidence="2" id="KW-0238">DNA-binding</keyword>
<evidence type="ECO:0000313" key="7">
    <source>
        <dbReference type="EMBL" id="SSA44321.1"/>
    </source>
</evidence>
<dbReference type="Proteomes" id="UP000251571">
    <property type="component" value="Unassembled WGS sequence"/>
</dbReference>
<dbReference type="Pfam" id="PF00072">
    <property type="entry name" value="Response_reg"/>
    <property type="match status" value="1"/>
</dbReference>
<dbReference type="SMART" id="SM00421">
    <property type="entry name" value="HTH_LUXR"/>
    <property type="match status" value="1"/>
</dbReference>
<dbReference type="EMBL" id="QGDJ01000003">
    <property type="protein sequence ID" value="PWJ20296.1"/>
    <property type="molecule type" value="Genomic_DNA"/>
</dbReference>
<evidence type="ECO:0000313" key="8">
    <source>
        <dbReference type="Proteomes" id="UP000245839"/>
    </source>
</evidence>
<feature type="domain" description="HTH luxR-type" evidence="4">
    <location>
        <begin position="140"/>
        <end position="205"/>
    </location>
</feature>
<dbReference type="PROSITE" id="PS50043">
    <property type="entry name" value="HTH_LUXR_2"/>
    <property type="match status" value="1"/>
</dbReference>
<dbReference type="GO" id="GO:0006355">
    <property type="term" value="P:regulation of DNA-templated transcription"/>
    <property type="evidence" value="ECO:0007669"/>
    <property type="project" value="InterPro"/>
</dbReference>
<evidence type="ECO:0000313" key="9">
    <source>
        <dbReference type="Proteomes" id="UP000251571"/>
    </source>
</evidence>
<proteinExistence type="predicted"/>
<dbReference type="OrthoDB" id="9814495at2"/>